<sequence>MFAGAGTLVAALAVLTWQTVRIPGHAPHRVVAELRLAQAAAVLLAFSAAFVAGLAASAPGPVAAFDMACAVLVAGVALMTLVRDPRAALAWIAAAFLGRAVLDLAHLLGWLPRVAGDAVLTGSLVANLCAAALCVLPLSRTPIRR</sequence>
<keyword evidence="1" id="KW-1133">Transmembrane helix</keyword>
<name>A0A143PUN3_LUTPR</name>
<feature type="transmembrane region" description="Helical" evidence="1">
    <location>
        <begin position="63"/>
        <end position="82"/>
    </location>
</feature>
<gene>
    <name evidence="2" type="ORF">LuPra_04759</name>
</gene>
<keyword evidence="1" id="KW-0472">Membrane</keyword>
<dbReference type="KEGG" id="abac:LuPra_04759"/>
<reference evidence="3" key="2">
    <citation type="submission" date="2016-04" db="EMBL/GenBank/DDBJ databases">
        <title>First Complete Genome Sequence of a Subdivision 6 Acidobacterium.</title>
        <authorList>
            <person name="Huang S."/>
            <person name="Vieira S."/>
            <person name="Bunk B."/>
            <person name="Riedel T."/>
            <person name="Sproeer C."/>
            <person name="Overmann J."/>
        </authorList>
    </citation>
    <scope>NUCLEOTIDE SEQUENCE [LARGE SCALE GENOMIC DNA]</scope>
    <source>
        <strain evidence="3">DSM 100886 HEG_-6_39</strain>
    </source>
</reference>
<evidence type="ECO:0000313" key="2">
    <source>
        <dbReference type="EMBL" id="AMY11509.1"/>
    </source>
</evidence>
<organism evidence="2 3">
    <name type="scientific">Luteitalea pratensis</name>
    <dbReference type="NCBI Taxonomy" id="1855912"/>
    <lineage>
        <taxon>Bacteria</taxon>
        <taxon>Pseudomonadati</taxon>
        <taxon>Acidobacteriota</taxon>
        <taxon>Vicinamibacteria</taxon>
        <taxon>Vicinamibacterales</taxon>
        <taxon>Vicinamibacteraceae</taxon>
        <taxon>Luteitalea</taxon>
    </lineage>
</organism>
<dbReference type="STRING" id="1855912.LuPra_04759"/>
<dbReference type="Proteomes" id="UP000076079">
    <property type="component" value="Chromosome"/>
</dbReference>
<feature type="transmembrane region" description="Helical" evidence="1">
    <location>
        <begin position="88"/>
        <end position="111"/>
    </location>
</feature>
<evidence type="ECO:0000256" key="1">
    <source>
        <dbReference type="SAM" id="Phobius"/>
    </source>
</evidence>
<keyword evidence="1" id="KW-0812">Transmembrane</keyword>
<feature type="transmembrane region" description="Helical" evidence="1">
    <location>
        <begin position="37"/>
        <end position="56"/>
    </location>
</feature>
<accession>A0A143PUN3</accession>
<dbReference type="EMBL" id="CP015136">
    <property type="protein sequence ID" value="AMY11509.1"/>
    <property type="molecule type" value="Genomic_DNA"/>
</dbReference>
<proteinExistence type="predicted"/>
<protein>
    <submittedName>
        <fullName evidence="2">Uncharacterized protein</fullName>
    </submittedName>
</protein>
<dbReference type="AlphaFoldDB" id="A0A143PUN3"/>
<evidence type="ECO:0000313" key="3">
    <source>
        <dbReference type="Proteomes" id="UP000076079"/>
    </source>
</evidence>
<keyword evidence="3" id="KW-1185">Reference proteome</keyword>
<feature type="transmembrane region" description="Helical" evidence="1">
    <location>
        <begin position="118"/>
        <end position="139"/>
    </location>
</feature>
<reference evidence="2 3" key="1">
    <citation type="journal article" date="2016" name="Genome Announc.">
        <title>First Complete Genome Sequence of a Subdivision 6 Acidobacterium Strain.</title>
        <authorList>
            <person name="Huang S."/>
            <person name="Vieira S."/>
            <person name="Bunk B."/>
            <person name="Riedel T."/>
            <person name="Sproer C."/>
            <person name="Overmann J."/>
        </authorList>
    </citation>
    <scope>NUCLEOTIDE SEQUENCE [LARGE SCALE GENOMIC DNA]</scope>
    <source>
        <strain evidence="3">DSM 100886 HEG_-6_39</strain>
    </source>
</reference>